<dbReference type="AlphaFoldDB" id="A0A564YCX5"/>
<protein>
    <submittedName>
        <fullName evidence="1">Uncharacterized protein</fullName>
    </submittedName>
</protein>
<evidence type="ECO:0000313" key="2">
    <source>
        <dbReference type="Proteomes" id="UP000321570"/>
    </source>
</evidence>
<organism evidence="1 2">
    <name type="scientific">Hymenolepis diminuta</name>
    <name type="common">Rat tapeworm</name>
    <dbReference type="NCBI Taxonomy" id="6216"/>
    <lineage>
        <taxon>Eukaryota</taxon>
        <taxon>Metazoa</taxon>
        <taxon>Spiralia</taxon>
        <taxon>Lophotrochozoa</taxon>
        <taxon>Platyhelminthes</taxon>
        <taxon>Cestoda</taxon>
        <taxon>Eucestoda</taxon>
        <taxon>Cyclophyllidea</taxon>
        <taxon>Hymenolepididae</taxon>
        <taxon>Hymenolepis</taxon>
    </lineage>
</organism>
<reference evidence="1 2" key="1">
    <citation type="submission" date="2019-07" db="EMBL/GenBank/DDBJ databases">
        <authorList>
            <person name="Jastrzebski P J."/>
            <person name="Paukszto L."/>
            <person name="Jastrzebski P J."/>
        </authorList>
    </citation>
    <scope>NUCLEOTIDE SEQUENCE [LARGE SCALE GENOMIC DNA]</scope>
    <source>
        <strain evidence="1 2">WMS-il1</strain>
    </source>
</reference>
<sequence length="88" mass="10368">MRDIWFAAEHYGHSPLPQPIISSNWGIFTELGLLDRSERLYYEYKRFASSTTFIDLRVSDLSLDDSCSRHFWEERDLIARVVIDVLSL</sequence>
<dbReference type="EMBL" id="CABIJS010000155">
    <property type="protein sequence ID" value="VUZ45122.1"/>
    <property type="molecule type" value="Genomic_DNA"/>
</dbReference>
<accession>A0A564YCX5</accession>
<gene>
    <name evidence="1" type="ORF">WMSIL1_LOCUS5045</name>
</gene>
<name>A0A564YCX5_HYMDI</name>
<dbReference type="Proteomes" id="UP000321570">
    <property type="component" value="Unassembled WGS sequence"/>
</dbReference>
<keyword evidence="2" id="KW-1185">Reference proteome</keyword>
<proteinExistence type="predicted"/>
<evidence type="ECO:0000313" key="1">
    <source>
        <dbReference type="EMBL" id="VUZ45122.1"/>
    </source>
</evidence>